<dbReference type="PANTHER" id="PTHR38546:SF3">
    <property type="entry name" value="DNA BINDING PROTEIN"/>
    <property type="match status" value="1"/>
</dbReference>
<dbReference type="AlphaFoldDB" id="A0ABD3UBR5"/>
<evidence type="ECO:0000256" key="2">
    <source>
        <dbReference type="ARBA" id="ARBA00022604"/>
    </source>
</evidence>
<evidence type="ECO:0000313" key="7">
    <source>
        <dbReference type="EMBL" id="KAL3845978.1"/>
    </source>
</evidence>
<keyword evidence="5" id="KW-0539">Nucleus</keyword>
<dbReference type="GO" id="GO:0005634">
    <property type="term" value="C:nucleus"/>
    <property type="evidence" value="ECO:0007669"/>
    <property type="project" value="UniProtKB-SubCell"/>
</dbReference>
<organism evidence="7 8">
    <name type="scientific">Penstemon smallii</name>
    <dbReference type="NCBI Taxonomy" id="265156"/>
    <lineage>
        <taxon>Eukaryota</taxon>
        <taxon>Viridiplantae</taxon>
        <taxon>Streptophyta</taxon>
        <taxon>Embryophyta</taxon>
        <taxon>Tracheophyta</taxon>
        <taxon>Spermatophyta</taxon>
        <taxon>Magnoliopsida</taxon>
        <taxon>eudicotyledons</taxon>
        <taxon>Gunneridae</taxon>
        <taxon>Pentapetalae</taxon>
        <taxon>asterids</taxon>
        <taxon>lamiids</taxon>
        <taxon>Lamiales</taxon>
        <taxon>Plantaginaceae</taxon>
        <taxon>Cheloneae</taxon>
        <taxon>Penstemon</taxon>
    </lineage>
</organism>
<evidence type="ECO:0000256" key="4">
    <source>
        <dbReference type="ARBA" id="ARBA00023163"/>
    </source>
</evidence>
<name>A0ABD3UBR5_9LAMI</name>
<dbReference type="InterPro" id="IPR011598">
    <property type="entry name" value="bHLH_dom"/>
</dbReference>
<dbReference type="InterPro" id="IPR044293">
    <property type="entry name" value="PRE"/>
</dbReference>
<comment type="caution">
    <text evidence="7">The sequence shown here is derived from an EMBL/GenBank/DDBJ whole genome shotgun (WGS) entry which is preliminary data.</text>
</comment>
<keyword evidence="8" id="KW-1185">Reference proteome</keyword>
<reference evidence="7 8" key="1">
    <citation type="submission" date="2024-12" db="EMBL/GenBank/DDBJ databases">
        <title>The unique morphological basis and parallel evolutionary history of personate flowers in Penstemon.</title>
        <authorList>
            <person name="Depatie T.H."/>
            <person name="Wessinger C.A."/>
        </authorList>
    </citation>
    <scope>NUCLEOTIDE SEQUENCE [LARGE SCALE GENOMIC DNA]</scope>
    <source>
        <strain evidence="7">WTNN_2</strain>
        <tissue evidence="7">Leaf</tissue>
    </source>
</reference>
<dbReference type="Pfam" id="PF23174">
    <property type="entry name" value="bHLH_ILI"/>
    <property type="match status" value="1"/>
</dbReference>
<evidence type="ECO:0000256" key="3">
    <source>
        <dbReference type="ARBA" id="ARBA00023015"/>
    </source>
</evidence>
<dbReference type="Gene3D" id="4.10.280.10">
    <property type="entry name" value="Helix-loop-helix DNA-binding domain"/>
    <property type="match status" value="1"/>
</dbReference>
<accession>A0ABD3UBR5</accession>
<keyword evidence="3" id="KW-0805">Transcription regulation</keyword>
<comment type="subcellular location">
    <subcellularLocation>
        <location evidence="1">Nucleus</location>
    </subcellularLocation>
</comment>
<evidence type="ECO:0000256" key="5">
    <source>
        <dbReference type="ARBA" id="ARBA00023242"/>
    </source>
</evidence>
<evidence type="ECO:0000256" key="1">
    <source>
        <dbReference type="ARBA" id="ARBA00004123"/>
    </source>
</evidence>
<dbReference type="EMBL" id="JBJXBP010000002">
    <property type="protein sequence ID" value="KAL3845978.1"/>
    <property type="molecule type" value="Genomic_DNA"/>
</dbReference>
<sequence>MSNRREGVSRITEDEINELILELQALLPNSSTSRCNSRVTTSKILKKTCNYIKKMHKEVDNLSDRLSALVASGNINEIDADVIRRLLQHV</sequence>
<evidence type="ECO:0000259" key="6">
    <source>
        <dbReference type="PROSITE" id="PS50888"/>
    </source>
</evidence>
<evidence type="ECO:0000313" key="8">
    <source>
        <dbReference type="Proteomes" id="UP001634393"/>
    </source>
</evidence>
<dbReference type="Proteomes" id="UP001634393">
    <property type="component" value="Unassembled WGS sequence"/>
</dbReference>
<dbReference type="PROSITE" id="PS50888">
    <property type="entry name" value="BHLH"/>
    <property type="match status" value="1"/>
</dbReference>
<protein>
    <recommendedName>
        <fullName evidence="6">BHLH domain-containing protein</fullName>
    </recommendedName>
</protein>
<dbReference type="InterPro" id="IPR036638">
    <property type="entry name" value="HLH_DNA-bd_sf"/>
</dbReference>
<feature type="domain" description="BHLH" evidence="6">
    <location>
        <begin position="1"/>
        <end position="55"/>
    </location>
</feature>
<gene>
    <name evidence="7" type="ORF">ACJIZ3_003381</name>
</gene>
<proteinExistence type="predicted"/>
<dbReference type="SUPFAM" id="SSF47459">
    <property type="entry name" value="HLH, helix-loop-helix DNA-binding domain"/>
    <property type="match status" value="1"/>
</dbReference>
<keyword evidence="2" id="KW-0341">Growth regulation</keyword>
<dbReference type="InterPro" id="IPR044172">
    <property type="entry name" value="ILI2-like"/>
</dbReference>
<keyword evidence="4" id="KW-0804">Transcription</keyword>
<dbReference type="PANTHER" id="PTHR38546">
    <property type="entry name" value="DNA BINDING PROTEIN"/>
    <property type="match status" value="1"/>
</dbReference>